<dbReference type="Proteomes" id="UP000753908">
    <property type="component" value="Unassembled WGS sequence"/>
</dbReference>
<dbReference type="GO" id="GO:0000272">
    <property type="term" value="P:polysaccharide catabolic process"/>
    <property type="evidence" value="ECO:0007669"/>
    <property type="project" value="UniProtKB-KW"/>
</dbReference>
<dbReference type="Gene3D" id="3.20.20.80">
    <property type="entry name" value="Glycosidases"/>
    <property type="match status" value="1"/>
</dbReference>
<evidence type="ECO:0000256" key="1">
    <source>
        <dbReference type="ARBA" id="ARBA00022801"/>
    </source>
</evidence>
<evidence type="ECO:0000256" key="2">
    <source>
        <dbReference type="ARBA" id="ARBA00023277"/>
    </source>
</evidence>
<accession>A0A951UBI0</accession>
<dbReference type="InterPro" id="IPR017853">
    <property type="entry name" value="GH"/>
</dbReference>
<proteinExistence type="predicted"/>
<evidence type="ECO:0000259" key="5">
    <source>
        <dbReference type="PROSITE" id="PS51760"/>
    </source>
</evidence>
<evidence type="ECO:0000313" key="6">
    <source>
        <dbReference type="EMBL" id="MBW4546914.1"/>
    </source>
</evidence>
<dbReference type="EMBL" id="JAHHIF010000032">
    <property type="protein sequence ID" value="MBW4546914.1"/>
    <property type="molecule type" value="Genomic_DNA"/>
</dbReference>
<reference evidence="6" key="2">
    <citation type="journal article" date="2022" name="Microbiol. Resour. Announc.">
        <title>Metagenome Sequencing to Explore Phylogenomics of Terrestrial Cyanobacteria.</title>
        <authorList>
            <person name="Ward R.D."/>
            <person name="Stajich J.E."/>
            <person name="Johansen J.R."/>
            <person name="Huntemann M."/>
            <person name="Clum A."/>
            <person name="Foster B."/>
            <person name="Foster B."/>
            <person name="Roux S."/>
            <person name="Palaniappan K."/>
            <person name="Varghese N."/>
            <person name="Mukherjee S."/>
            <person name="Reddy T.B.K."/>
            <person name="Daum C."/>
            <person name="Copeland A."/>
            <person name="Chen I.A."/>
            <person name="Ivanova N.N."/>
            <person name="Kyrpides N.C."/>
            <person name="Shapiro N."/>
            <person name="Eloe-Fadrosh E.A."/>
            <person name="Pietrasiak N."/>
        </authorList>
    </citation>
    <scope>NUCLEOTIDE SEQUENCE</scope>
    <source>
        <strain evidence="6">CPER-KK1</strain>
    </source>
</reference>
<keyword evidence="2" id="KW-0119">Carbohydrate metabolism</keyword>
<evidence type="ECO:0000256" key="3">
    <source>
        <dbReference type="ARBA" id="ARBA00023326"/>
    </source>
</evidence>
<evidence type="ECO:0000256" key="4">
    <source>
        <dbReference type="SAM" id="SignalP"/>
    </source>
</evidence>
<keyword evidence="3" id="KW-0624">Polysaccharide degradation</keyword>
<dbReference type="GO" id="GO:0004553">
    <property type="term" value="F:hydrolase activity, hydrolyzing O-glycosyl compounds"/>
    <property type="evidence" value="ECO:0007669"/>
    <property type="project" value="InterPro"/>
</dbReference>
<name>A0A951UBI0_9CYAN</name>
<feature type="chain" id="PRO_5037924710" evidence="4">
    <location>
        <begin position="34"/>
        <end position="101"/>
    </location>
</feature>
<comment type="caution">
    <text evidence="6">The sequence shown here is derived from an EMBL/GenBank/DDBJ whole genome shotgun (WGS) entry which is preliminary data.</text>
</comment>
<reference evidence="6" key="1">
    <citation type="submission" date="2021-05" db="EMBL/GenBank/DDBJ databases">
        <authorList>
            <person name="Pietrasiak N."/>
            <person name="Ward R."/>
            <person name="Stajich J.E."/>
            <person name="Kurbessoian T."/>
        </authorList>
    </citation>
    <scope>NUCLEOTIDE SEQUENCE</scope>
    <source>
        <strain evidence="6">CPER-KK1</strain>
    </source>
</reference>
<evidence type="ECO:0000313" key="7">
    <source>
        <dbReference type="Proteomes" id="UP000753908"/>
    </source>
</evidence>
<dbReference type="Pfam" id="PF00331">
    <property type="entry name" value="Glyco_hydro_10"/>
    <property type="match status" value="1"/>
</dbReference>
<protein>
    <submittedName>
        <fullName evidence="6">Endo-1,4-beta-xylanase</fullName>
    </submittedName>
</protein>
<dbReference type="PROSITE" id="PS51760">
    <property type="entry name" value="GH10_2"/>
    <property type="match status" value="1"/>
</dbReference>
<organism evidence="6 7">
    <name type="scientific">Symplocastrum torsivum CPER-KK1</name>
    <dbReference type="NCBI Taxonomy" id="450513"/>
    <lineage>
        <taxon>Bacteria</taxon>
        <taxon>Bacillati</taxon>
        <taxon>Cyanobacteriota</taxon>
        <taxon>Cyanophyceae</taxon>
        <taxon>Oscillatoriophycideae</taxon>
        <taxon>Oscillatoriales</taxon>
        <taxon>Microcoleaceae</taxon>
        <taxon>Symplocastrum</taxon>
    </lineage>
</organism>
<keyword evidence="4" id="KW-0732">Signal</keyword>
<dbReference type="InterPro" id="IPR001000">
    <property type="entry name" value="GH10_dom"/>
</dbReference>
<feature type="signal peptide" evidence="4">
    <location>
        <begin position="1"/>
        <end position="33"/>
    </location>
</feature>
<dbReference type="AlphaFoldDB" id="A0A951UBI0"/>
<feature type="domain" description="GH10" evidence="5">
    <location>
        <begin position="1"/>
        <end position="97"/>
    </location>
</feature>
<keyword evidence="1" id="KW-0378">Hydrolase</keyword>
<sequence length="101" mass="11497">MLKHFRNKSRLGALVLLALAAMLMVSLSGSTQLAEQAAVYRNMMRVCLEAENCTGFVVWGVSDRHSWIPSHYNQPDLPLIFDKSFRPKPAYEALTEELQRM</sequence>
<dbReference type="SUPFAM" id="SSF51445">
    <property type="entry name" value="(Trans)glycosidases"/>
    <property type="match status" value="1"/>
</dbReference>
<gene>
    <name evidence="6" type="ORF">KME25_21085</name>
</gene>